<evidence type="ECO:0000313" key="6">
    <source>
        <dbReference type="Proteomes" id="UP001596484"/>
    </source>
</evidence>
<feature type="domain" description="CdaR GGDEF-like" evidence="4">
    <location>
        <begin position="321"/>
        <end position="458"/>
    </location>
</feature>
<dbReference type="PANTHER" id="PTHR33744">
    <property type="entry name" value="CARBOHYDRATE DIACID REGULATOR"/>
    <property type="match status" value="1"/>
</dbReference>
<dbReference type="Proteomes" id="UP001596484">
    <property type="component" value="Unassembled WGS sequence"/>
</dbReference>
<name>A0ABW2RWW1_9NOCA</name>
<dbReference type="Pfam" id="PF17853">
    <property type="entry name" value="GGDEF_2"/>
    <property type="match status" value="1"/>
</dbReference>
<dbReference type="InterPro" id="IPR025736">
    <property type="entry name" value="PucR_C-HTH_dom"/>
</dbReference>
<sequence>MDDVANGERPQARDLPAPAGYVLTVRELLTLPSLAGSKLIAGAGGLEQIVRRVNVIEVPDILPWVKPNELLVTTGFPLRDAESGQPFDAPALVELIEGLAHRGAAALGVKEGRYLDDLPAAMLDASDRLDFPLFLIPQEIGFDEVMSEVFMHLIDRQAWALDVADRMHRALTTIVLEGGDLPQIVDEVAALFEAAVLICLPDGRVQASAGGTADLQALDALELFDPSGRLRTERLHHGLQPAPGKQPGQIAVAPVIAGGTDHGLIVAFASGGGLGPVTMQALERAATVVALAVTKQLAVSAVESKFRGDFLRDVLNGTAGPPDQIVEYCAQLDWDVNRSMVVIVAQLDSDAEPGAELGAGYTVNPPVVGRMPQERLTTGWQQVVRRRDRFAPVVGFSHEVVTLMPVGHREAKDVVEDLIAAVTGDRGGGRHSFCTGVSRVIDSVADIPQAYDEARKAVVVGRRLRGNGAIAHFDSLGVHRLLSLVSDSAELHAFASEVLGSLAGDDDEALDLRQTLQALLDTNCNVAETARVLHFHYNTLRYRIGKLEGIVGPFTTDPILRLDVALALRVVEMKGL</sequence>
<keyword evidence="6" id="KW-1185">Reference proteome</keyword>
<dbReference type="Pfam" id="PF13556">
    <property type="entry name" value="HTH_30"/>
    <property type="match status" value="1"/>
</dbReference>
<dbReference type="InterPro" id="IPR041522">
    <property type="entry name" value="CdaR_GGDEF"/>
</dbReference>
<dbReference type="InterPro" id="IPR051448">
    <property type="entry name" value="CdaR-like_regulators"/>
</dbReference>
<feature type="domain" description="Purine catabolism PurC-like" evidence="2">
    <location>
        <begin position="27"/>
        <end position="151"/>
    </location>
</feature>
<protein>
    <submittedName>
        <fullName evidence="5">PucR family transcriptional regulator</fullName>
    </submittedName>
</protein>
<accession>A0ABW2RWW1</accession>
<dbReference type="EMBL" id="JBHTCS010000011">
    <property type="protein sequence ID" value="MFC7448071.1"/>
    <property type="molecule type" value="Genomic_DNA"/>
</dbReference>
<comment type="similarity">
    <text evidence="1">Belongs to the CdaR family.</text>
</comment>
<dbReference type="InterPro" id="IPR042070">
    <property type="entry name" value="PucR_C-HTH_sf"/>
</dbReference>
<dbReference type="Pfam" id="PF07905">
    <property type="entry name" value="PucR"/>
    <property type="match status" value="1"/>
</dbReference>
<feature type="domain" description="PucR C-terminal helix-turn-helix" evidence="3">
    <location>
        <begin position="512"/>
        <end position="570"/>
    </location>
</feature>
<evidence type="ECO:0000259" key="2">
    <source>
        <dbReference type="Pfam" id="PF07905"/>
    </source>
</evidence>
<comment type="caution">
    <text evidence="5">The sequence shown here is derived from an EMBL/GenBank/DDBJ whole genome shotgun (WGS) entry which is preliminary data.</text>
</comment>
<evidence type="ECO:0000313" key="5">
    <source>
        <dbReference type="EMBL" id="MFC7448071.1"/>
    </source>
</evidence>
<dbReference type="InterPro" id="IPR012914">
    <property type="entry name" value="PucR_dom"/>
</dbReference>
<reference evidence="6" key="1">
    <citation type="journal article" date="2019" name="Int. J. Syst. Evol. Microbiol.">
        <title>The Global Catalogue of Microorganisms (GCM) 10K type strain sequencing project: providing services to taxonomists for standard genome sequencing and annotation.</title>
        <authorList>
            <consortium name="The Broad Institute Genomics Platform"/>
            <consortium name="The Broad Institute Genome Sequencing Center for Infectious Disease"/>
            <person name="Wu L."/>
            <person name="Ma J."/>
        </authorList>
    </citation>
    <scope>NUCLEOTIDE SEQUENCE [LARGE SCALE GENOMIC DNA]</scope>
    <source>
        <strain evidence="6">ICMP 19430</strain>
    </source>
</reference>
<dbReference type="Gene3D" id="1.10.10.2840">
    <property type="entry name" value="PucR C-terminal helix-turn-helix domain"/>
    <property type="match status" value="1"/>
</dbReference>
<proteinExistence type="inferred from homology"/>
<evidence type="ECO:0000259" key="4">
    <source>
        <dbReference type="Pfam" id="PF17853"/>
    </source>
</evidence>
<evidence type="ECO:0000259" key="3">
    <source>
        <dbReference type="Pfam" id="PF13556"/>
    </source>
</evidence>
<dbReference type="RefSeq" id="WP_378403776.1">
    <property type="nucleotide sequence ID" value="NZ_JBHTCS010000011.1"/>
</dbReference>
<evidence type="ECO:0000256" key="1">
    <source>
        <dbReference type="ARBA" id="ARBA00006754"/>
    </source>
</evidence>
<organism evidence="5 6">
    <name type="scientific">Rhodococcus daqingensis</name>
    <dbReference type="NCBI Taxonomy" id="2479363"/>
    <lineage>
        <taxon>Bacteria</taxon>
        <taxon>Bacillati</taxon>
        <taxon>Actinomycetota</taxon>
        <taxon>Actinomycetes</taxon>
        <taxon>Mycobacteriales</taxon>
        <taxon>Nocardiaceae</taxon>
        <taxon>Rhodococcus</taxon>
    </lineage>
</organism>
<dbReference type="PANTHER" id="PTHR33744:SF1">
    <property type="entry name" value="DNA-BINDING TRANSCRIPTIONAL ACTIVATOR ADER"/>
    <property type="match status" value="1"/>
</dbReference>
<gene>
    <name evidence="5" type="ORF">ACFQS9_09235</name>
</gene>